<proteinExistence type="predicted"/>
<name>A0A1E4TE05_9ASCO</name>
<feature type="domain" description="HPt" evidence="2">
    <location>
        <begin position="25"/>
        <end position="125"/>
    </location>
</feature>
<dbReference type="Proteomes" id="UP000095023">
    <property type="component" value="Unassembled WGS sequence"/>
</dbReference>
<keyword evidence="1" id="KW-0597">Phosphoprotein</keyword>
<dbReference type="EMBL" id="KV453842">
    <property type="protein sequence ID" value="ODV89984.1"/>
    <property type="molecule type" value="Genomic_DNA"/>
</dbReference>
<accession>A0A1E4TE05</accession>
<dbReference type="SUPFAM" id="SSF47226">
    <property type="entry name" value="Histidine-containing phosphotransfer domain, HPT domain"/>
    <property type="match status" value="1"/>
</dbReference>
<dbReference type="GO" id="GO:0043424">
    <property type="term" value="F:protein histidine kinase binding"/>
    <property type="evidence" value="ECO:0007669"/>
    <property type="project" value="InterPro"/>
</dbReference>
<evidence type="ECO:0000313" key="4">
    <source>
        <dbReference type="Proteomes" id="UP000095023"/>
    </source>
</evidence>
<dbReference type="GO" id="GO:0009927">
    <property type="term" value="F:histidine phosphotransfer kinase activity"/>
    <property type="evidence" value="ECO:0007669"/>
    <property type="project" value="InterPro"/>
</dbReference>
<dbReference type="InterPro" id="IPR008207">
    <property type="entry name" value="Sig_transdc_His_kin_Hpt_dom"/>
</dbReference>
<reference evidence="4" key="1">
    <citation type="submission" date="2016-02" db="EMBL/GenBank/DDBJ databases">
        <title>Comparative genomics of biotechnologically important yeasts.</title>
        <authorList>
            <consortium name="DOE Joint Genome Institute"/>
            <person name="Riley R."/>
            <person name="Haridas S."/>
            <person name="Wolfe K.H."/>
            <person name="Lopes M.R."/>
            <person name="Hittinger C.T."/>
            <person name="Goker M."/>
            <person name="Salamov A."/>
            <person name="Wisecaver J."/>
            <person name="Long T.M."/>
            <person name="Aerts A.L."/>
            <person name="Barry K."/>
            <person name="Choi C."/>
            <person name="Clum A."/>
            <person name="Coughlan A.Y."/>
            <person name="Deshpande S."/>
            <person name="Douglass A.P."/>
            <person name="Hanson S.J."/>
            <person name="Klenk H.-P."/>
            <person name="Labutti K."/>
            <person name="Lapidus A."/>
            <person name="Lindquist E."/>
            <person name="Lipzen A."/>
            <person name="Meier-Kolthoff J.P."/>
            <person name="Ohm R.A."/>
            <person name="Otillar R.P."/>
            <person name="Pangilinan J."/>
            <person name="Peng Y."/>
            <person name="Rokas A."/>
            <person name="Rosa C.A."/>
            <person name="Scheuner C."/>
            <person name="Sibirny A.A."/>
            <person name="Slot J.C."/>
            <person name="Stielow J.B."/>
            <person name="Sun H."/>
            <person name="Kurtzman C.P."/>
            <person name="Blackwell M."/>
            <person name="Jeffries T.W."/>
            <person name="Grigoriev I.V."/>
        </authorList>
    </citation>
    <scope>NUCLEOTIDE SEQUENCE [LARGE SCALE GENOMIC DNA]</scope>
    <source>
        <strain evidence="4">NRRL Y-17796</strain>
    </source>
</reference>
<sequence length="136" mass="15667">MTDTSIDIDWEVLNQILEMDDDPKEREFSKGLVSQFFDQADTILSDIFRHLESQGDLNHLSSQGHFLKGSSAALGLTRMRIGCEKIQHLGNYKDETGTSSIDDETFLRDSIKQQAELVRKAYKEYYAYLHDYFGSF</sequence>
<dbReference type="InterPro" id="IPR036641">
    <property type="entry name" value="HPT_dom_sf"/>
</dbReference>
<organism evidence="3 4">
    <name type="scientific">Tortispora caseinolytica NRRL Y-17796</name>
    <dbReference type="NCBI Taxonomy" id="767744"/>
    <lineage>
        <taxon>Eukaryota</taxon>
        <taxon>Fungi</taxon>
        <taxon>Dikarya</taxon>
        <taxon>Ascomycota</taxon>
        <taxon>Saccharomycotina</taxon>
        <taxon>Trigonopsidomycetes</taxon>
        <taxon>Trigonopsidales</taxon>
        <taxon>Trigonopsidaceae</taxon>
        <taxon>Tortispora</taxon>
    </lineage>
</organism>
<dbReference type="AlphaFoldDB" id="A0A1E4TE05"/>
<evidence type="ECO:0000259" key="2">
    <source>
        <dbReference type="PROSITE" id="PS50894"/>
    </source>
</evidence>
<dbReference type="GO" id="GO:0005634">
    <property type="term" value="C:nucleus"/>
    <property type="evidence" value="ECO:0007669"/>
    <property type="project" value="TreeGrafter"/>
</dbReference>
<dbReference type="Gene3D" id="1.20.120.160">
    <property type="entry name" value="HPT domain"/>
    <property type="match status" value="1"/>
</dbReference>
<feature type="modified residue" description="Phosphohistidine" evidence="1">
    <location>
        <position position="65"/>
    </location>
</feature>
<dbReference type="PANTHER" id="PTHR28242:SF52">
    <property type="entry name" value="PHOSPHORELAY INTERMEDIATE PROTEIN YPD1"/>
    <property type="match status" value="1"/>
</dbReference>
<protein>
    <recommendedName>
        <fullName evidence="2">HPt domain-containing protein</fullName>
    </recommendedName>
</protein>
<keyword evidence="4" id="KW-1185">Reference proteome</keyword>
<evidence type="ECO:0000313" key="3">
    <source>
        <dbReference type="EMBL" id="ODV89984.1"/>
    </source>
</evidence>
<dbReference type="CDD" id="cd00088">
    <property type="entry name" value="HPT"/>
    <property type="match status" value="1"/>
</dbReference>
<dbReference type="GO" id="GO:0005737">
    <property type="term" value="C:cytoplasm"/>
    <property type="evidence" value="ECO:0007669"/>
    <property type="project" value="TreeGrafter"/>
</dbReference>
<dbReference type="InterPro" id="IPR045871">
    <property type="entry name" value="AHP1-5/YPD1"/>
</dbReference>
<dbReference type="Pfam" id="PF01627">
    <property type="entry name" value="Hpt"/>
    <property type="match status" value="1"/>
</dbReference>
<dbReference type="OrthoDB" id="1673781at2759"/>
<gene>
    <name evidence="3" type="ORF">CANCADRAFT_1714</name>
</gene>
<dbReference type="PROSITE" id="PS50894">
    <property type="entry name" value="HPT"/>
    <property type="match status" value="1"/>
</dbReference>
<evidence type="ECO:0000256" key="1">
    <source>
        <dbReference type="PROSITE-ProRule" id="PRU00110"/>
    </source>
</evidence>
<dbReference type="PANTHER" id="PTHR28242">
    <property type="entry name" value="PHOSPHORELAY INTERMEDIATE PROTEIN YPD1"/>
    <property type="match status" value="1"/>
</dbReference>
<dbReference type="GO" id="GO:0000160">
    <property type="term" value="P:phosphorelay signal transduction system"/>
    <property type="evidence" value="ECO:0007669"/>
    <property type="project" value="InterPro"/>
</dbReference>